<dbReference type="InterPro" id="IPR036869">
    <property type="entry name" value="J_dom_sf"/>
</dbReference>
<reference evidence="3 4" key="1">
    <citation type="journal article" date="2017" name="Mol. Biol. Evol.">
        <title>The 4-celled Tetrabaena socialis nuclear genome reveals the essential components for genetic control of cell number at the origin of multicellularity in the volvocine lineage.</title>
        <authorList>
            <person name="Featherston J."/>
            <person name="Arakaki Y."/>
            <person name="Hanschen E.R."/>
            <person name="Ferris P.J."/>
            <person name="Michod R.E."/>
            <person name="Olson B.J.S.C."/>
            <person name="Nozaki H."/>
            <person name="Durand P.M."/>
        </authorList>
    </citation>
    <scope>NUCLEOTIDE SEQUENCE [LARGE SCALE GENOMIC DNA]</scope>
    <source>
        <strain evidence="3 4">NIES-571</strain>
    </source>
</reference>
<feature type="region of interest" description="Disordered" evidence="1">
    <location>
        <begin position="91"/>
        <end position="134"/>
    </location>
</feature>
<dbReference type="GO" id="GO:0005634">
    <property type="term" value="C:nucleus"/>
    <property type="evidence" value="ECO:0007669"/>
    <property type="project" value="TreeGrafter"/>
</dbReference>
<feature type="non-terminal residue" evidence="3">
    <location>
        <position position="186"/>
    </location>
</feature>
<dbReference type="GO" id="GO:0044183">
    <property type="term" value="F:protein folding chaperone"/>
    <property type="evidence" value="ECO:0007669"/>
    <property type="project" value="TreeGrafter"/>
</dbReference>
<dbReference type="Proteomes" id="UP000236333">
    <property type="component" value="Unassembled WGS sequence"/>
</dbReference>
<keyword evidence="4" id="KW-1185">Reference proteome</keyword>
<dbReference type="SUPFAM" id="SSF46565">
    <property type="entry name" value="Chaperone J-domain"/>
    <property type="match status" value="1"/>
</dbReference>
<gene>
    <name evidence="3" type="ORF">TSOC_015184</name>
</gene>
<comment type="caution">
    <text evidence="3">The sequence shown here is derived from an EMBL/GenBank/DDBJ whole genome shotgun (WGS) entry which is preliminary data.</text>
</comment>
<protein>
    <recommendedName>
        <fullName evidence="2">J domain-containing protein</fullName>
    </recommendedName>
</protein>
<dbReference type="OrthoDB" id="552697at2759"/>
<sequence>MITCLEEALQELGLPKAAQAPPTPDEVRRAFRRQALLWHPDKQNRRAPTTADSGDVPGGEAEQGAAAAVPGAAEERFKRLASAYHLLLLHASAPSSAGPRPPPEARSQPPPPPQQQQHWHEQQQQQQQGADAEEEERLADALSAELLLQASRLRLPDFDMIFLCARGRVCVGGPRRSGVIAKGRGG</sequence>
<dbReference type="EMBL" id="PGGS01004371">
    <property type="protein sequence ID" value="PNG99046.1"/>
    <property type="molecule type" value="Genomic_DNA"/>
</dbReference>
<feature type="domain" description="J" evidence="2">
    <location>
        <begin position="7"/>
        <end position="92"/>
    </location>
</feature>
<dbReference type="CDD" id="cd06257">
    <property type="entry name" value="DnaJ"/>
    <property type="match status" value="1"/>
</dbReference>
<dbReference type="GO" id="GO:0005737">
    <property type="term" value="C:cytoplasm"/>
    <property type="evidence" value="ECO:0007669"/>
    <property type="project" value="TreeGrafter"/>
</dbReference>
<proteinExistence type="predicted"/>
<feature type="compositionally biased region" description="Pro residues" evidence="1">
    <location>
        <begin position="99"/>
        <end position="114"/>
    </location>
</feature>
<evidence type="ECO:0000256" key="1">
    <source>
        <dbReference type="SAM" id="MobiDB-lite"/>
    </source>
</evidence>
<dbReference type="GO" id="GO:0051087">
    <property type="term" value="F:protein-folding chaperone binding"/>
    <property type="evidence" value="ECO:0007669"/>
    <property type="project" value="TreeGrafter"/>
</dbReference>
<dbReference type="SMART" id="SM00271">
    <property type="entry name" value="DnaJ"/>
    <property type="match status" value="1"/>
</dbReference>
<dbReference type="PANTHER" id="PTHR43948:SF14">
    <property type="entry name" value="PROTEIN DNAJ, PUTATIVE-RELATED"/>
    <property type="match status" value="1"/>
</dbReference>
<accession>A0A2J7ZFK1</accession>
<evidence type="ECO:0000259" key="2">
    <source>
        <dbReference type="PROSITE" id="PS50076"/>
    </source>
</evidence>
<organism evidence="3 4">
    <name type="scientific">Tetrabaena socialis</name>
    <dbReference type="NCBI Taxonomy" id="47790"/>
    <lineage>
        <taxon>Eukaryota</taxon>
        <taxon>Viridiplantae</taxon>
        <taxon>Chlorophyta</taxon>
        <taxon>core chlorophytes</taxon>
        <taxon>Chlorophyceae</taxon>
        <taxon>CS clade</taxon>
        <taxon>Chlamydomonadales</taxon>
        <taxon>Tetrabaenaceae</taxon>
        <taxon>Tetrabaena</taxon>
    </lineage>
</organism>
<feature type="region of interest" description="Disordered" evidence="1">
    <location>
        <begin position="34"/>
        <end position="70"/>
    </location>
</feature>
<evidence type="ECO:0000313" key="4">
    <source>
        <dbReference type="Proteomes" id="UP000236333"/>
    </source>
</evidence>
<dbReference type="PANTHER" id="PTHR43948">
    <property type="entry name" value="DNAJ HOMOLOG SUBFAMILY B"/>
    <property type="match status" value="1"/>
</dbReference>
<dbReference type="PROSITE" id="PS50076">
    <property type="entry name" value="DNAJ_2"/>
    <property type="match status" value="1"/>
</dbReference>
<dbReference type="GO" id="GO:0051082">
    <property type="term" value="F:unfolded protein binding"/>
    <property type="evidence" value="ECO:0007669"/>
    <property type="project" value="TreeGrafter"/>
</dbReference>
<name>A0A2J7ZFK1_9CHLO</name>
<feature type="compositionally biased region" description="Low complexity" evidence="1">
    <location>
        <begin position="58"/>
        <end position="70"/>
    </location>
</feature>
<dbReference type="AlphaFoldDB" id="A0A2J7ZFK1"/>
<dbReference type="Gene3D" id="1.10.287.110">
    <property type="entry name" value="DnaJ domain"/>
    <property type="match status" value="1"/>
</dbReference>
<dbReference type="InterPro" id="IPR001623">
    <property type="entry name" value="DnaJ_domain"/>
</dbReference>
<evidence type="ECO:0000313" key="3">
    <source>
        <dbReference type="EMBL" id="PNG99046.1"/>
    </source>
</evidence>